<organism evidence="1 2">
    <name type="scientific">Shewanella violacea (strain JCM 10179 / CIP 106290 / LMG 19151 / DSS12)</name>
    <dbReference type="NCBI Taxonomy" id="637905"/>
    <lineage>
        <taxon>Bacteria</taxon>
        <taxon>Pseudomonadati</taxon>
        <taxon>Pseudomonadota</taxon>
        <taxon>Gammaproteobacteria</taxon>
        <taxon>Alteromonadales</taxon>
        <taxon>Shewanellaceae</taxon>
        <taxon>Shewanella</taxon>
    </lineage>
</organism>
<dbReference type="AlphaFoldDB" id="D4ZFR1"/>
<sequence length="143" mass="16351">MSKRTNMNIHNIANHLNDLCDKSHTGLQFDCYPIDGEVEVLQVNIVGREEIPVFVSVTENQVLCISYLWGEDEVKQETRMAMFETMLELNIPMPLSSFAKVDDKYVVYGALSVHSDMQEIEQELSVLSDNCLEVIDEMSDFLK</sequence>
<evidence type="ECO:0000313" key="1">
    <source>
        <dbReference type="EMBL" id="BAJ00510.1"/>
    </source>
</evidence>
<keyword evidence="2" id="KW-1185">Reference proteome</keyword>
<dbReference type="eggNOG" id="COG3789">
    <property type="taxonomic scope" value="Bacteria"/>
</dbReference>
<dbReference type="STRING" id="637905.SVI_0539"/>
<accession>D4ZFR1</accession>
<dbReference type="InterPro" id="IPR019231">
    <property type="entry name" value="DUF2170"/>
</dbReference>
<protein>
    <submittedName>
        <fullName evidence="1">Uncharacterized protein</fullName>
    </submittedName>
</protein>
<dbReference type="HOGENOM" id="CLU_1863798_0_0_6"/>
<dbReference type="KEGG" id="svo:SVI_0539"/>
<gene>
    <name evidence="1" type="ordered locus">SVI_0539</name>
</gene>
<reference evidence="2" key="1">
    <citation type="journal article" date="2010" name="Mol. Biosyst.">
        <title>Complete genome sequence and comparative analysis of Shewanella violacea, a psychrophilic and piezophilic bacterium from deep sea floor sediments.</title>
        <authorList>
            <person name="Aono E."/>
            <person name="Baba T."/>
            <person name="Ara T."/>
            <person name="Nishi T."/>
            <person name="Nakamichi T."/>
            <person name="Inamoto E."/>
            <person name="Toyonaga H."/>
            <person name="Hasegawa M."/>
            <person name="Takai Y."/>
            <person name="Okumura Y."/>
            <person name="Baba M."/>
            <person name="Tomita M."/>
            <person name="Kato C."/>
            <person name="Oshima T."/>
            <person name="Nakasone K."/>
            <person name="Mori H."/>
        </authorList>
    </citation>
    <scope>NUCLEOTIDE SEQUENCE [LARGE SCALE GENOMIC DNA]</scope>
    <source>
        <strain evidence="2">JCM 10179 / CIP 106290 / LMG 19151 / DSS12</strain>
    </source>
</reference>
<dbReference type="Pfam" id="PF09938">
    <property type="entry name" value="DUF2170"/>
    <property type="match status" value="1"/>
</dbReference>
<evidence type="ECO:0000313" key="2">
    <source>
        <dbReference type="Proteomes" id="UP000002350"/>
    </source>
</evidence>
<name>D4ZFR1_SHEVD</name>
<proteinExistence type="predicted"/>
<dbReference type="Proteomes" id="UP000002350">
    <property type="component" value="Chromosome"/>
</dbReference>
<dbReference type="EMBL" id="AP011177">
    <property type="protein sequence ID" value="BAJ00510.1"/>
    <property type="molecule type" value="Genomic_DNA"/>
</dbReference>